<dbReference type="AlphaFoldDB" id="A0A163DUP7"/>
<reference evidence="3" key="1">
    <citation type="journal article" date="2016" name="Genome Announc.">
        <title>Draft genomes of two strains of Paenibacillus glucanolyticus with capability to degrade lignocellulose.</title>
        <authorList>
            <person name="Mathews S.L."/>
            <person name="Pawlak J."/>
            <person name="Grunden A.M."/>
        </authorList>
    </citation>
    <scope>NUCLEOTIDE SEQUENCE [LARGE SCALE GENOMIC DNA]</scope>
    <source>
        <strain evidence="3">SLM1</strain>
    </source>
</reference>
<protein>
    <submittedName>
        <fullName evidence="3">CAAX protease</fullName>
    </submittedName>
</protein>
<feature type="transmembrane region" description="Helical" evidence="1">
    <location>
        <begin position="184"/>
        <end position="202"/>
    </location>
</feature>
<dbReference type="GO" id="GO:0006508">
    <property type="term" value="P:proteolysis"/>
    <property type="evidence" value="ECO:0007669"/>
    <property type="project" value="UniProtKB-KW"/>
</dbReference>
<accession>A0A163DUP7</accession>
<dbReference type="Pfam" id="PF02517">
    <property type="entry name" value="Rce1-like"/>
    <property type="match status" value="1"/>
</dbReference>
<keyword evidence="1" id="KW-1133">Transmembrane helix</keyword>
<dbReference type="EMBL" id="LWMH01000002">
    <property type="protein sequence ID" value="KZS43441.1"/>
    <property type="molecule type" value="Genomic_DNA"/>
</dbReference>
<dbReference type="PANTHER" id="PTHR39430:SF1">
    <property type="entry name" value="PROTEASE"/>
    <property type="match status" value="1"/>
</dbReference>
<keyword evidence="1" id="KW-0812">Transmembrane</keyword>
<dbReference type="STRING" id="59843.A3958_24020"/>
<dbReference type="OrthoDB" id="6059004at2"/>
<keyword evidence="3" id="KW-0378">Hydrolase</keyword>
<feature type="transmembrane region" description="Helical" evidence="1">
    <location>
        <begin position="247"/>
        <end position="265"/>
    </location>
</feature>
<sequence>MFWRIAFGWLAFVIGLGLAVVIATAAGTYGIPTLGLQILLAVVTTSVTVPLIYLLRRYADRRPWSGLGLSSPPSGLRYFLLGIGFLALVTAVALLLGSAFGWLRVVALHLPAVTLLVMLINIPIAFFYEAFPEELTFRGYLFRNLNTRYPRWLALILQVFLFVLAPIAVTGFMVAAGLGTWDLITVQYIVNLIAFGTVLQLLRIVSNNLWINIGFHLAWLEMVRYVVVPSEYAIVEIEYVSIWGNYMVTIGSVIIGIIVLIIWSLRGRHRVDWSRIEPD</sequence>
<keyword evidence="3" id="KW-0645">Protease</keyword>
<dbReference type="Proteomes" id="UP000076796">
    <property type="component" value="Unassembled WGS sequence"/>
</dbReference>
<evidence type="ECO:0000313" key="3">
    <source>
        <dbReference type="EMBL" id="KZS43441.1"/>
    </source>
</evidence>
<proteinExistence type="predicted"/>
<dbReference type="GO" id="GO:0080120">
    <property type="term" value="P:CAAX-box protein maturation"/>
    <property type="evidence" value="ECO:0007669"/>
    <property type="project" value="UniProtKB-ARBA"/>
</dbReference>
<keyword evidence="1" id="KW-0472">Membrane</keyword>
<organism evidence="3 4">
    <name type="scientific">Paenibacillus glucanolyticus</name>
    <dbReference type="NCBI Taxonomy" id="59843"/>
    <lineage>
        <taxon>Bacteria</taxon>
        <taxon>Bacillati</taxon>
        <taxon>Bacillota</taxon>
        <taxon>Bacilli</taxon>
        <taxon>Bacillales</taxon>
        <taxon>Paenibacillaceae</taxon>
        <taxon>Paenibacillus</taxon>
    </lineage>
</organism>
<comment type="caution">
    <text evidence="3">The sequence shown here is derived from an EMBL/GenBank/DDBJ whole genome shotgun (WGS) entry which is preliminary data.</text>
</comment>
<dbReference type="InterPro" id="IPR003675">
    <property type="entry name" value="Rce1/LyrA-like_dom"/>
</dbReference>
<dbReference type="GO" id="GO:0004175">
    <property type="term" value="F:endopeptidase activity"/>
    <property type="evidence" value="ECO:0007669"/>
    <property type="project" value="UniProtKB-ARBA"/>
</dbReference>
<dbReference type="PANTHER" id="PTHR39430">
    <property type="entry name" value="MEMBRANE-ASSOCIATED PROTEASE-RELATED"/>
    <property type="match status" value="1"/>
</dbReference>
<feature type="transmembrane region" description="Helical" evidence="1">
    <location>
        <begin position="152"/>
        <end position="178"/>
    </location>
</feature>
<gene>
    <name evidence="3" type="ORF">AWU65_25390</name>
</gene>
<feature type="transmembrane region" description="Helical" evidence="1">
    <location>
        <begin position="108"/>
        <end position="131"/>
    </location>
</feature>
<feature type="transmembrane region" description="Helical" evidence="1">
    <location>
        <begin position="35"/>
        <end position="55"/>
    </location>
</feature>
<keyword evidence="4" id="KW-1185">Reference proteome</keyword>
<evidence type="ECO:0000256" key="1">
    <source>
        <dbReference type="SAM" id="Phobius"/>
    </source>
</evidence>
<name>A0A163DUP7_9BACL</name>
<feature type="transmembrane region" description="Helical" evidence="1">
    <location>
        <begin position="76"/>
        <end position="102"/>
    </location>
</feature>
<evidence type="ECO:0000313" key="4">
    <source>
        <dbReference type="Proteomes" id="UP000076796"/>
    </source>
</evidence>
<feature type="domain" description="CAAX prenyl protease 2/Lysostaphin resistance protein A-like" evidence="2">
    <location>
        <begin position="119"/>
        <end position="219"/>
    </location>
</feature>
<evidence type="ECO:0000259" key="2">
    <source>
        <dbReference type="Pfam" id="PF02517"/>
    </source>
</evidence>
<feature type="transmembrane region" description="Helical" evidence="1">
    <location>
        <begin position="209"/>
        <end position="227"/>
    </location>
</feature>